<name>A0A4R6EWY8_SCAGO</name>
<keyword evidence="2" id="KW-1185">Reference proteome</keyword>
<gene>
    <name evidence="1" type="ORF">EC847_101183</name>
</gene>
<dbReference type="Proteomes" id="UP000295530">
    <property type="component" value="Unassembled WGS sequence"/>
</dbReference>
<organism evidence="1 2">
    <name type="scientific">Scandinavium goeteborgense</name>
    <dbReference type="NCBI Taxonomy" id="1851514"/>
    <lineage>
        <taxon>Bacteria</taxon>
        <taxon>Pseudomonadati</taxon>
        <taxon>Pseudomonadota</taxon>
        <taxon>Gammaproteobacteria</taxon>
        <taxon>Enterobacterales</taxon>
        <taxon>Enterobacteriaceae</taxon>
        <taxon>Scandinavium</taxon>
    </lineage>
</organism>
<dbReference type="EMBL" id="SNVX01000001">
    <property type="protein sequence ID" value="TDN64259.1"/>
    <property type="molecule type" value="Genomic_DNA"/>
</dbReference>
<comment type="caution">
    <text evidence="1">The sequence shown here is derived from an EMBL/GenBank/DDBJ whole genome shotgun (WGS) entry which is preliminary data.</text>
</comment>
<evidence type="ECO:0000313" key="1">
    <source>
        <dbReference type="EMBL" id="TDN64259.1"/>
    </source>
</evidence>
<accession>A0A4R6EWY8</accession>
<protein>
    <submittedName>
        <fullName evidence="1">Uncharacterized protein</fullName>
    </submittedName>
</protein>
<dbReference type="AlphaFoldDB" id="A0A4R6EWY8"/>
<dbReference type="RefSeq" id="WP_133459876.1">
    <property type="nucleotide sequence ID" value="NZ_SNVX01000001.1"/>
</dbReference>
<proteinExistence type="predicted"/>
<reference evidence="1 2" key="1">
    <citation type="submission" date="2019-03" db="EMBL/GenBank/DDBJ databases">
        <title>Genomic analyses of the natural microbiome of Caenorhabditis elegans.</title>
        <authorList>
            <person name="Samuel B."/>
        </authorList>
    </citation>
    <scope>NUCLEOTIDE SEQUENCE [LARGE SCALE GENOMIC DNA]</scope>
    <source>
        <strain evidence="1 2">BIGb0156</strain>
    </source>
</reference>
<evidence type="ECO:0000313" key="2">
    <source>
        <dbReference type="Proteomes" id="UP000295530"/>
    </source>
</evidence>
<sequence length="90" mass="9903">MQIDGIKDAAFNAAIQYPGSDFFVTNGLKGDSPVDGDGYLVMVNDEGDRIAFRSPGADWVFDSKPVLDYNKQIPNYTNAIKLPMISIENE</sequence>